<dbReference type="InterPro" id="IPR046884">
    <property type="entry name" value="MnmA-like_central"/>
</dbReference>
<dbReference type="InterPro" id="IPR014729">
    <property type="entry name" value="Rossmann-like_a/b/a_fold"/>
</dbReference>
<dbReference type="GO" id="GO:0016783">
    <property type="term" value="F:sulfurtransferase activity"/>
    <property type="evidence" value="ECO:0007669"/>
    <property type="project" value="InterPro"/>
</dbReference>
<keyword evidence="5" id="KW-0808">Transferase</keyword>
<dbReference type="InterPro" id="IPR004506">
    <property type="entry name" value="MnmA-like"/>
</dbReference>
<dbReference type="PANTHER" id="PTHR11933:SF5">
    <property type="entry name" value="MITOCHONDRIAL TRNA-SPECIFIC 2-THIOURIDYLASE 1"/>
    <property type="match status" value="1"/>
</dbReference>
<dbReference type="AlphaFoldDB" id="A0A9W8G849"/>
<dbReference type="SUPFAM" id="SSF52402">
    <property type="entry name" value="Adenine nucleotide alpha hydrolases-like"/>
    <property type="match status" value="1"/>
</dbReference>
<feature type="domain" description="tRNA-specific 2-thiouridylase MnmA-like central" evidence="13">
    <location>
        <begin position="255"/>
        <end position="313"/>
    </location>
</feature>
<gene>
    <name evidence="14" type="ORF">GGI25_002555</name>
</gene>
<dbReference type="InterPro" id="IPR023382">
    <property type="entry name" value="MnmA-like_central_sf"/>
</dbReference>
<reference evidence="14" key="1">
    <citation type="submission" date="2022-07" db="EMBL/GenBank/DDBJ databases">
        <title>Phylogenomic reconstructions and comparative analyses of Kickxellomycotina fungi.</title>
        <authorList>
            <person name="Reynolds N.K."/>
            <person name="Stajich J.E."/>
            <person name="Barry K."/>
            <person name="Grigoriev I.V."/>
            <person name="Crous P."/>
            <person name="Smith M.E."/>
        </authorList>
    </citation>
    <scope>NUCLEOTIDE SEQUENCE</scope>
    <source>
        <strain evidence="14">NRRL 3115</strain>
    </source>
</reference>
<keyword evidence="7" id="KW-0547">Nucleotide-binding</keyword>
<evidence type="ECO:0000256" key="2">
    <source>
        <dbReference type="ARBA" id="ARBA00006191"/>
    </source>
</evidence>
<dbReference type="EC" id="2.8.1.14" evidence="3"/>
<comment type="function">
    <text evidence="1">Catalyzes the 2-thiolation of uridine at the wobble position (U34) of mitochondrial tRNA(Lys), tRNA(Glu) and tRNA(Gln). Required for the formation of 5-taurinomethyl-2-thiouridine (tm5s2U) of mitochondrial tRNA(Lys), tRNA(Glu), and tRNA(Gln) at the wobble position. ATP is required to activate the C2 atom of the wobble base.</text>
</comment>
<evidence type="ECO:0000256" key="9">
    <source>
        <dbReference type="ARBA" id="ARBA00022884"/>
    </source>
</evidence>
<evidence type="ECO:0000256" key="6">
    <source>
        <dbReference type="ARBA" id="ARBA00022694"/>
    </source>
</evidence>
<evidence type="ECO:0000313" key="14">
    <source>
        <dbReference type="EMBL" id="KAJ2678204.1"/>
    </source>
</evidence>
<dbReference type="Proteomes" id="UP001151518">
    <property type="component" value="Unassembled WGS sequence"/>
</dbReference>
<dbReference type="OrthoDB" id="3685at2759"/>
<dbReference type="CDD" id="cd01998">
    <property type="entry name" value="MnmA_TRMU-like"/>
    <property type="match status" value="1"/>
</dbReference>
<feature type="domain" description="tRNA-specific 2-thiouridylase MnmA-like C-terminal" evidence="12">
    <location>
        <begin position="329"/>
        <end position="413"/>
    </location>
</feature>
<dbReference type="GO" id="GO:0000049">
    <property type="term" value="F:tRNA binding"/>
    <property type="evidence" value="ECO:0007669"/>
    <property type="project" value="UniProtKB-KW"/>
</dbReference>
<comment type="catalytic activity">
    <reaction evidence="11">
        <text>5-taurinomethyluridine(34) in tRNA + S-sulfanyl-L-cysteinyl-[protein] + AH2 + ATP = 5-taurinomethyl-2-thiouridine(34) in tRNA + L-cysteinyl-[protein] + A + AMP + diphosphate + H(+)</text>
        <dbReference type="Rhea" id="RHEA:47040"/>
        <dbReference type="Rhea" id="RHEA-COMP:10131"/>
        <dbReference type="Rhea" id="RHEA-COMP:11726"/>
        <dbReference type="Rhea" id="RHEA-COMP:11732"/>
        <dbReference type="Rhea" id="RHEA-COMP:11733"/>
        <dbReference type="ChEBI" id="CHEBI:13193"/>
        <dbReference type="ChEBI" id="CHEBI:15378"/>
        <dbReference type="ChEBI" id="CHEBI:17499"/>
        <dbReference type="ChEBI" id="CHEBI:29950"/>
        <dbReference type="ChEBI" id="CHEBI:30616"/>
        <dbReference type="ChEBI" id="CHEBI:33019"/>
        <dbReference type="ChEBI" id="CHEBI:61963"/>
        <dbReference type="ChEBI" id="CHEBI:87171"/>
        <dbReference type="ChEBI" id="CHEBI:87172"/>
        <dbReference type="ChEBI" id="CHEBI:456215"/>
        <dbReference type="EC" id="2.8.1.14"/>
    </reaction>
</comment>
<sequence>MASRSALNHLRSRRAFDSKHTAATIAATKRTLFCSQQPPQHPWHSGLKKGDKVYIGMSGGVDSSVAAHLLKSHGLDVEAVFMRNWDTRDEYNECPSERDWRDVQRVCQQLEIKCHEVNLVKEYWNSVFSVALDEYSNGLTPNPDVLCNREIKFGVLLEHIGRRRSSPGGWRFATGHYARTCPLGCLYRGIDGRKDQSYYLANVSAQALGRVVFPLGGLRKVEDVRRIAAEATLLTANKEESMGICFVGERRRFDKFLAEYLPQNPGDILSSDGKRLGTHQGMFTKTIGQSAGIAGWQEKWYVYKKDVRNNRMFAVQGRNSPLLHKSSVVAGPVHWISGHMPDLGLRGCIDLDVQIRYMQKPQRCRVSMACEFDNRDIKQQYVKVDFDDPQFGVASGQYLALYSSDHCLGSAVIH</sequence>
<evidence type="ECO:0000256" key="11">
    <source>
        <dbReference type="ARBA" id="ARBA00049564"/>
    </source>
</evidence>
<dbReference type="Pfam" id="PF03054">
    <property type="entry name" value="tRNA_Me_trans"/>
    <property type="match status" value="1"/>
</dbReference>
<dbReference type="EMBL" id="JANBTW010000023">
    <property type="protein sequence ID" value="KAJ2678204.1"/>
    <property type="molecule type" value="Genomic_DNA"/>
</dbReference>
<keyword evidence="10" id="KW-1015">Disulfide bond</keyword>
<dbReference type="NCBIfam" id="TIGR00420">
    <property type="entry name" value="trmU"/>
    <property type="match status" value="1"/>
</dbReference>
<keyword evidence="9" id="KW-0694">RNA-binding</keyword>
<dbReference type="GO" id="GO:0005524">
    <property type="term" value="F:ATP binding"/>
    <property type="evidence" value="ECO:0007669"/>
    <property type="project" value="UniProtKB-KW"/>
</dbReference>
<keyword evidence="4" id="KW-0820">tRNA-binding</keyword>
<dbReference type="Pfam" id="PF20259">
    <property type="entry name" value="tRNA_Me_trans_M"/>
    <property type="match status" value="1"/>
</dbReference>
<organism evidence="14 15">
    <name type="scientific">Coemansia spiralis</name>
    <dbReference type="NCBI Taxonomy" id="417178"/>
    <lineage>
        <taxon>Eukaryota</taxon>
        <taxon>Fungi</taxon>
        <taxon>Fungi incertae sedis</taxon>
        <taxon>Zoopagomycota</taxon>
        <taxon>Kickxellomycotina</taxon>
        <taxon>Kickxellomycetes</taxon>
        <taxon>Kickxellales</taxon>
        <taxon>Kickxellaceae</taxon>
        <taxon>Coemansia</taxon>
    </lineage>
</organism>
<evidence type="ECO:0000259" key="13">
    <source>
        <dbReference type="Pfam" id="PF20259"/>
    </source>
</evidence>
<name>A0A9W8G849_9FUNG</name>
<dbReference type="GO" id="GO:0002143">
    <property type="term" value="P:tRNA wobble position uridine thiolation"/>
    <property type="evidence" value="ECO:0007669"/>
    <property type="project" value="TreeGrafter"/>
</dbReference>
<evidence type="ECO:0000256" key="10">
    <source>
        <dbReference type="ARBA" id="ARBA00023157"/>
    </source>
</evidence>
<keyword evidence="6" id="KW-0819">tRNA processing</keyword>
<dbReference type="InterPro" id="IPR046885">
    <property type="entry name" value="MnmA-like_C"/>
</dbReference>
<dbReference type="Gene3D" id="3.40.50.620">
    <property type="entry name" value="HUPs"/>
    <property type="match status" value="1"/>
</dbReference>
<dbReference type="HAMAP" id="MF_00144">
    <property type="entry name" value="tRNA_thiouridyl_MnmA"/>
    <property type="match status" value="1"/>
</dbReference>
<accession>A0A9W8G849</accession>
<dbReference type="NCBIfam" id="NF001138">
    <property type="entry name" value="PRK00143.1"/>
    <property type="match status" value="1"/>
</dbReference>
<dbReference type="Pfam" id="PF20258">
    <property type="entry name" value="tRNA_Me_trans_C"/>
    <property type="match status" value="1"/>
</dbReference>
<keyword evidence="8" id="KW-0067">ATP-binding</keyword>
<comment type="caution">
    <text evidence="14">The sequence shown here is derived from an EMBL/GenBank/DDBJ whole genome shotgun (WGS) entry which is preliminary data.</text>
</comment>
<dbReference type="Gene3D" id="2.40.30.10">
    <property type="entry name" value="Translation factors"/>
    <property type="match status" value="1"/>
</dbReference>
<evidence type="ECO:0000256" key="5">
    <source>
        <dbReference type="ARBA" id="ARBA00022679"/>
    </source>
</evidence>
<dbReference type="GO" id="GO:0005739">
    <property type="term" value="C:mitochondrion"/>
    <property type="evidence" value="ECO:0007669"/>
    <property type="project" value="TreeGrafter"/>
</dbReference>
<protein>
    <recommendedName>
        <fullName evidence="3">tRNA-5-taurinomethyluridine 2-sulfurtransferase</fullName>
        <ecNumber evidence="3">2.8.1.14</ecNumber>
    </recommendedName>
</protein>
<proteinExistence type="inferred from homology"/>
<evidence type="ECO:0000313" key="15">
    <source>
        <dbReference type="Proteomes" id="UP001151518"/>
    </source>
</evidence>
<evidence type="ECO:0000256" key="3">
    <source>
        <dbReference type="ARBA" id="ARBA00011953"/>
    </source>
</evidence>
<evidence type="ECO:0000256" key="7">
    <source>
        <dbReference type="ARBA" id="ARBA00022741"/>
    </source>
</evidence>
<evidence type="ECO:0000256" key="8">
    <source>
        <dbReference type="ARBA" id="ARBA00022840"/>
    </source>
</evidence>
<dbReference type="Gene3D" id="2.30.30.280">
    <property type="entry name" value="Adenine nucleotide alpha hydrolases-like domains"/>
    <property type="match status" value="1"/>
</dbReference>
<evidence type="ECO:0000259" key="12">
    <source>
        <dbReference type="Pfam" id="PF20258"/>
    </source>
</evidence>
<evidence type="ECO:0000256" key="4">
    <source>
        <dbReference type="ARBA" id="ARBA00022555"/>
    </source>
</evidence>
<evidence type="ECO:0000256" key="1">
    <source>
        <dbReference type="ARBA" id="ARBA00003986"/>
    </source>
</evidence>
<dbReference type="PANTHER" id="PTHR11933">
    <property type="entry name" value="TRNA 5-METHYLAMINOMETHYL-2-THIOURIDYLATE -METHYLTRANSFERASE"/>
    <property type="match status" value="1"/>
</dbReference>
<comment type="similarity">
    <text evidence="2">Belongs to the MnmA/TRMU family.</text>
</comment>